<keyword evidence="2" id="KW-0812">Transmembrane</keyword>
<accession>A0A8T0RME0</accession>
<reference evidence="3" key="1">
    <citation type="submission" date="2020-05" db="EMBL/GenBank/DDBJ databases">
        <title>WGS assembly of Panicum virgatum.</title>
        <authorList>
            <person name="Lovell J.T."/>
            <person name="Jenkins J."/>
            <person name="Shu S."/>
            <person name="Juenger T.E."/>
            <person name="Schmutz J."/>
        </authorList>
    </citation>
    <scope>NUCLEOTIDE SEQUENCE</scope>
    <source>
        <strain evidence="3">AP13</strain>
    </source>
</reference>
<proteinExistence type="predicted"/>
<comment type="caution">
    <text evidence="3">The sequence shown here is derived from an EMBL/GenBank/DDBJ whole genome shotgun (WGS) entry which is preliminary data.</text>
</comment>
<evidence type="ECO:0000313" key="3">
    <source>
        <dbReference type="EMBL" id="KAG2586086.1"/>
    </source>
</evidence>
<dbReference type="AlphaFoldDB" id="A0A8T0RME0"/>
<evidence type="ECO:0000313" key="4">
    <source>
        <dbReference type="Proteomes" id="UP000823388"/>
    </source>
</evidence>
<gene>
    <name evidence="3" type="ORF">PVAP13_5NG022908</name>
</gene>
<keyword evidence="2" id="KW-1133">Transmembrane helix</keyword>
<evidence type="ECO:0000256" key="1">
    <source>
        <dbReference type="SAM" id="MobiDB-lite"/>
    </source>
</evidence>
<feature type="region of interest" description="Disordered" evidence="1">
    <location>
        <begin position="1"/>
        <end position="20"/>
    </location>
</feature>
<organism evidence="3 4">
    <name type="scientific">Panicum virgatum</name>
    <name type="common">Blackwell switchgrass</name>
    <dbReference type="NCBI Taxonomy" id="38727"/>
    <lineage>
        <taxon>Eukaryota</taxon>
        <taxon>Viridiplantae</taxon>
        <taxon>Streptophyta</taxon>
        <taxon>Embryophyta</taxon>
        <taxon>Tracheophyta</taxon>
        <taxon>Spermatophyta</taxon>
        <taxon>Magnoliopsida</taxon>
        <taxon>Liliopsida</taxon>
        <taxon>Poales</taxon>
        <taxon>Poaceae</taxon>
        <taxon>PACMAD clade</taxon>
        <taxon>Panicoideae</taxon>
        <taxon>Panicodae</taxon>
        <taxon>Paniceae</taxon>
        <taxon>Panicinae</taxon>
        <taxon>Panicum</taxon>
        <taxon>Panicum sect. Hiantes</taxon>
    </lineage>
</organism>
<name>A0A8T0RME0_PANVG</name>
<keyword evidence="2" id="KW-0472">Membrane</keyword>
<feature type="transmembrane region" description="Helical" evidence="2">
    <location>
        <begin position="61"/>
        <end position="83"/>
    </location>
</feature>
<evidence type="ECO:0000256" key="2">
    <source>
        <dbReference type="SAM" id="Phobius"/>
    </source>
</evidence>
<protein>
    <submittedName>
        <fullName evidence="3">Uncharacterized protein</fullName>
    </submittedName>
</protein>
<dbReference type="EMBL" id="CM029046">
    <property type="protein sequence ID" value="KAG2586086.1"/>
    <property type="molecule type" value="Genomic_DNA"/>
</dbReference>
<dbReference type="Proteomes" id="UP000823388">
    <property type="component" value="Chromosome 5N"/>
</dbReference>
<sequence>MWTLHQDRDEQGNVIGKSIDSQVVAKTDGWSRQECRCQHTSSPVQYNRCVQRSGSDDMAKLRLLVCAVSLLLVLVSSPGPVLASTSPPASASATRTRTPATAPSSSAGAPSPTPSCARPTAPPSSAAPPAATATAASPSTSSGPTTTSSPWPPRALT</sequence>
<feature type="compositionally biased region" description="Basic and acidic residues" evidence="1">
    <location>
        <begin position="1"/>
        <end position="11"/>
    </location>
</feature>
<keyword evidence="4" id="KW-1185">Reference proteome</keyword>
<feature type="compositionally biased region" description="Low complexity" evidence="1">
    <location>
        <begin position="127"/>
        <end position="149"/>
    </location>
</feature>
<feature type="region of interest" description="Disordered" evidence="1">
    <location>
        <begin position="79"/>
        <end position="157"/>
    </location>
</feature>
<feature type="compositionally biased region" description="Low complexity" evidence="1">
    <location>
        <begin position="79"/>
        <end position="119"/>
    </location>
</feature>